<gene>
    <name evidence="2" type="ORF">UFOPK1835_00814</name>
</gene>
<evidence type="ECO:0000313" key="2">
    <source>
        <dbReference type="EMBL" id="CAB4606530.1"/>
    </source>
</evidence>
<dbReference type="SUPFAM" id="SSF53639">
    <property type="entry name" value="AraD/HMP-PK domain-like"/>
    <property type="match status" value="1"/>
</dbReference>
<sequence>MTVDADSLHGSGKTSARARAVGDAPVGMVAAQVPEGLTLSEGGAAVWSPSITPSIGVDLDERQALACAFRILARDGFSENIAGHITWATDDNESMLVNPWGLWWEEMKSSDICRVDPDGKVLEGKWDVTPAVHIHTELHRRRPSARVVVHNHPYYATVLAAMGVLPEFLHQTSAMFDGELGFVSEYGGEIDSAELGSDLAERIGDASVVFLANHGVIVTAATIEEATYKSASLDRQCRLMFDVLVAGGKATTVPPVVRPAMKASLLERGTEVFWAGAVRRTVREHPDVLE</sequence>
<protein>
    <submittedName>
        <fullName evidence="2">Unannotated protein</fullName>
    </submittedName>
</protein>
<dbReference type="Pfam" id="PF00596">
    <property type="entry name" value="Aldolase_II"/>
    <property type="match status" value="1"/>
</dbReference>
<dbReference type="Gene3D" id="3.40.225.10">
    <property type="entry name" value="Class II aldolase/adducin N-terminal domain"/>
    <property type="match status" value="1"/>
</dbReference>
<dbReference type="InterPro" id="IPR001303">
    <property type="entry name" value="Aldolase_II/adducin_N"/>
</dbReference>
<dbReference type="InterPro" id="IPR036409">
    <property type="entry name" value="Aldolase_II/adducin_N_sf"/>
</dbReference>
<dbReference type="GO" id="GO:0005856">
    <property type="term" value="C:cytoskeleton"/>
    <property type="evidence" value="ECO:0007669"/>
    <property type="project" value="TreeGrafter"/>
</dbReference>
<feature type="domain" description="Class II aldolase/adducin N-terminal" evidence="1">
    <location>
        <begin position="63"/>
        <end position="241"/>
    </location>
</feature>
<organism evidence="2">
    <name type="scientific">freshwater metagenome</name>
    <dbReference type="NCBI Taxonomy" id="449393"/>
    <lineage>
        <taxon>unclassified sequences</taxon>
        <taxon>metagenomes</taxon>
        <taxon>ecological metagenomes</taxon>
    </lineage>
</organism>
<dbReference type="PANTHER" id="PTHR10672:SF3">
    <property type="entry name" value="PROTEIN HU-LI TAI SHAO"/>
    <property type="match status" value="1"/>
</dbReference>
<dbReference type="InterPro" id="IPR051017">
    <property type="entry name" value="Aldolase-II_Adducin_sf"/>
</dbReference>
<proteinExistence type="predicted"/>
<dbReference type="PANTHER" id="PTHR10672">
    <property type="entry name" value="ADDUCIN"/>
    <property type="match status" value="1"/>
</dbReference>
<name>A0A6J6H1H1_9ZZZZ</name>
<dbReference type="AlphaFoldDB" id="A0A6J6H1H1"/>
<dbReference type="EMBL" id="CAEZUP010000026">
    <property type="protein sequence ID" value="CAB4606530.1"/>
    <property type="molecule type" value="Genomic_DNA"/>
</dbReference>
<reference evidence="2" key="1">
    <citation type="submission" date="2020-05" db="EMBL/GenBank/DDBJ databases">
        <authorList>
            <person name="Chiriac C."/>
            <person name="Salcher M."/>
            <person name="Ghai R."/>
            <person name="Kavagutti S V."/>
        </authorList>
    </citation>
    <scope>NUCLEOTIDE SEQUENCE</scope>
</reference>
<dbReference type="SMART" id="SM01007">
    <property type="entry name" value="Aldolase_II"/>
    <property type="match status" value="1"/>
</dbReference>
<dbReference type="GO" id="GO:0051015">
    <property type="term" value="F:actin filament binding"/>
    <property type="evidence" value="ECO:0007669"/>
    <property type="project" value="TreeGrafter"/>
</dbReference>
<evidence type="ECO:0000259" key="1">
    <source>
        <dbReference type="SMART" id="SM01007"/>
    </source>
</evidence>
<accession>A0A6J6H1H1</accession>